<dbReference type="RefSeq" id="WP_210679988.1">
    <property type="nucleotide sequence ID" value="NZ_JAGMWN010000001.1"/>
</dbReference>
<dbReference type="AlphaFoldDB" id="A0A8J7SJ23"/>
<dbReference type="Proteomes" id="UP000672602">
    <property type="component" value="Unassembled WGS sequence"/>
</dbReference>
<keyword evidence="2" id="KW-0472">Membrane</keyword>
<keyword evidence="4" id="KW-1185">Reference proteome</keyword>
<evidence type="ECO:0000256" key="2">
    <source>
        <dbReference type="SAM" id="Phobius"/>
    </source>
</evidence>
<comment type="caution">
    <text evidence="3">The sequence shown here is derived from an EMBL/GenBank/DDBJ whole genome shotgun (WGS) entry which is preliminary data.</text>
</comment>
<feature type="compositionally biased region" description="Pro residues" evidence="1">
    <location>
        <begin position="186"/>
        <end position="197"/>
    </location>
</feature>
<evidence type="ECO:0000256" key="1">
    <source>
        <dbReference type="SAM" id="MobiDB-lite"/>
    </source>
</evidence>
<evidence type="ECO:0000313" key="3">
    <source>
        <dbReference type="EMBL" id="MBP5855393.1"/>
    </source>
</evidence>
<dbReference type="InterPro" id="IPR010419">
    <property type="entry name" value="CO_DH_gsu"/>
</dbReference>
<sequence length="286" mass="28724">MDMSGEHRIPASRETVWKALNDPEVLKACIPGCETLQENEAGDGFDAKVKAKVGPVKATFSGSVKLENVNAPVSYTIAGEGKGGAAGFAKGSADVSLEEDGAETVLKYGVKAQVGGKLAQLGSRLIDSTAKKYANDFFAKFAEIVGGGGNGAAASDAEPQAAAPAPQSVKDAAEASAPAAAAGAPTPEPAAEPPPAPKEARSDPRPNRPADAEIDDGMKEAEPAKNQPAASAAPPSASPSKAAADAVAQIKRNRKGGLSGMTWVMLVIVAVLILLAIFSGIDGGAG</sequence>
<dbReference type="InterPro" id="IPR023393">
    <property type="entry name" value="START-like_dom_sf"/>
</dbReference>
<feature type="compositionally biased region" description="Low complexity" evidence="1">
    <location>
        <begin position="174"/>
        <end position="185"/>
    </location>
</feature>
<organism evidence="3 4">
    <name type="scientific">Marivibrio halodurans</name>
    <dbReference type="NCBI Taxonomy" id="2039722"/>
    <lineage>
        <taxon>Bacteria</taxon>
        <taxon>Pseudomonadati</taxon>
        <taxon>Pseudomonadota</taxon>
        <taxon>Alphaproteobacteria</taxon>
        <taxon>Rhodospirillales</taxon>
        <taxon>Rhodospirillaceae</taxon>
        <taxon>Marivibrio</taxon>
    </lineage>
</organism>
<keyword evidence="2" id="KW-0812">Transmembrane</keyword>
<gene>
    <name evidence="3" type="ORF">KAJ83_00090</name>
</gene>
<feature type="compositionally biased region" description="Low complexity" evidence="1">
    <location>
        <begin position="152"/>
        <end position="166"/>
    </location>
</feature>
<feature type="compositionally biased region" description="Basic and acidic residues" evidence="1">
    <location>
        <begin position="198"/>
        <end position="223"/>
    </location>
</feature>
<reference evidence="3" key="1">
    <citation type="submission" date="2021-04" db="EMBL/GenBank/DDBJ databases">
        <authorList>
            <person name="Zhang D.-C."/>
        </authorList>
    </citation>
    <scope>NUCLEOTIDE SEQUENCE</scope>
    <source>
        <strain evidence="3">CGMCC 1.15697</strain>
    </source>
</reference>
<feature type="compositionally biased region" description="Low complexity" evidence="1">
    <location>
        <begin position="224"/>
        <end position="245"/>
    </location>
</feature>
<feature type="transmembrane region" description="Helical" evidence="2">
    <location>
        <begin position="261"/>
        <end position="281"/>
    </location>
</feature>
<dbReference type="PANTHER" id="PTHR38588:SF1">
    <property type="entry name" value="BLL0334 PROTEIN"/>
    <property type="match status" value="1"/>
</dbReference>
<keyword evidence="2" id="KW-1133">Transmembrane helix</keyword>
<dbReference type="CDD" id="cd05018">
    <property type="entry name" value="CoxG"/>
    <property type="match status" value="1"/>
</dbReference>
<name>A0A8J7SJ23_9PROT</name>
<dbReference type="Gene3D" id="3.30.530.20">
    <property type="match status" value="1"/>
</dbReference>
<dbReference type="Pfam" id="PF06240">
    <property type="entry name" value="COXG"/>
    <property type="match status" value="1"/>
</dbReference>
<dbReference type="SUPFAM" id="SSF55961">
    <property type="entry name" value="Bet v1-like"/>
    <property type="match status" value="1"/>
</dbReference>
<protein>
    <submittedName>
        <fullName evidence="3">Carbon monoxide dehydrogenase subunit G</fullName>
    </submittedName>
</protein>
<accession>A0A8J7SJ23</accession>
<dbReference type="EMBL" id="JAGMWN010000001">
    <property type="protein sequence ID" value="MBP5855393.1"/>
    <property type="molecule type" value="Genomic_DNA"/>
</dbReference>
<dbReference type="PANTHER" id="PTHR38588">
    <property type="entry name" value="BLL0334 PROTEIN"/>
    <property type="match status" value="1"/>
</dbReference>
<proteinExistence type="predicted"/>
<feature type="region of interest" description="Disordered" evidence="1">
    <location>
        <begin position="150"/>
        <end position="245"/>
    </location>
</feature>
<evidence type="ECO:0000313" key="4">
    <source>
        <dbReference type="Proteomes" id="UP000672602"/>
    </source>
</evidence>